<evidence type="ECO:0000256" key="4">
    <source>
        <dbReference type="ARBA" id="ARBA00022692"/>
    </source>
</evidence>
<evidence type="ECO:0000256" key="7">
    <source>
        <dbReference type="ARBA" id="ARBA00023002"/>
    </source>
</evidence>
<dbReference type="AlphaFoldDB" id="A0A5E4PW95"/>
<reference evidence="12 13" key="1">
    <citation type="submission" date="2017-07" db="EMBL/GenBank/DDBJ databases">
        <authorList>
            <person name="Talla V."/>
            <person name="Backstrom N."/>
        </authorList>
    </citation>
    <scope>NUCLEOTIDE SEQUENCE [LARGE SCALE GENOMIC DNA]</scope>
</reference>
<evidence type="ECO:0000256" key="11">
    <source>
        <dbReference type="SAM" id="SignalP"/>
    </source>
</evidence>
<dbReference type="GO" id="GO:0004768">
    <property type="term" value="F:stearoyl-CoA 9-desaturase activity"/>
    <property type="evidence" value="ECO:0007669"/>
    <property type="project" value="TreeGrafter"/>
</dbReference>
<sequence length="86" mass="9983">MFYLVHRLWTHRSYKVKTPFKILLLVFFATAGQTSADPHDASRGFFFSHMGWLMMKKHPHVISEGSKIDMNDITDILGNLNCYYAS</sequence>
<dbReference type="EMBL" id="FZQP02000759">
    <property type="protein sequence ID" value="VVC90280.1"/>
    <property type="molecule type" value="Genomic_DNA"/>
</dbReference>
<comment type="subcellular location">
    <subcellularLocation>
        <location evidence="1">Membrane</location>
        <topology evidence="1">Multi-pass membrane protein</topology>
    </subcellularLocation>
</comment>
<feature type="signal peptide" evidence="11">
    <location>
        <begin position="1"/>
        <end position="36"/>
    </location>
</feature>
<evidence type="ECO:0000256" key="6">
    <source>
        <dbReference type="ARBA" id="ARBA00022989"/>
    </source>
</evidence>
<organism evidence="12 13">
    <name type="scientific">Leptidea sinapis</name>
    <dbReference type="NCBI Taxonomy" id="189913"/>
    <lineage>
        <taxon>Eukaryota</taxon>
        <taxon>Metazoa</taxon>
        <taxon>Ecdysozoa</taxon>
        <taxon>Arthropoda</taxon>
        <taxon>Hexapoda</taxon>
        <taxon>Insecta</taxon>
        <taxon>Pterygota</taxon>
        <taxon>Neoptera</taxon>
        <taxon>Endopterygota</taxon>
        <taxon>Lepidoptera</taxon>
        <taxon>Glossata</taxon>
        <taxon>Ditrysia</taxon>
        <taxon>Papilionoidea</taxon>
        <taxon>Pieridae</taxon>
        <taxon>Dismorphiinae</taxon>
        <taxon>Leptidea</taxon>
    </lineage>
</organism>
<keyword evidence="5" id="KW-0276">Fatty acid metabolism</keyword>
<protein>
    <submittedName>
        <fullName evidence="12">Uncharacterized protein</fullName>
    </submittedName>
</protein>
<gene>
    <name evidence="12" type="ORF">LSINAPIS_LOCUS3222</name>
</gene>
<keyword evidence="11" id="KW-0732">Signal</keyword>
<evidence type="ECO:0000256" key="2">
    <source>
        <dbReference type="ARBA" id="ARBA00009295"/>
    </source>
</evidence>
<keyword evidence="10" id="KW-0275">Fatty acid biosynthesis</keyword>
<accession>A0A5E4PW95</accession>
<keyword evidence="9" id="KW-0472">Membrane</keyword>
<keyword evidence="6" id="KW-1133">Transmembrane helix</keyword>
<name>A0A5E4PW95_9NEOP</name>
<keyword evidence="7" id="KW-0560">Oxidoreductase</keyword>
<feature type="chain" id="PRO_5022693581" evidence="11">
    <location>
        <begin position="37"/>
        <end position="86"/>
    </location>
</feature>
<evidence type="ECO:0000256" key="5">
    <source>
        <dbReference type="ARBA" id="ARBA00022832"/>
    </source>
</evidence>
<keyword evidence="8" id="KW-0443">Lipid metabolism</keyword>
<dbReference type="GO" id="GO:0005789">
    <property type="term" value="C:endoplasmic reticulum membrane"/>
    <property type="evidence" value="ECO:0007669"/>
    <property type="project" value="TreeGrafter"/>
</dbReference>
<evidence type="ECO:0000313" key="12">
    <source>
        <dbReference type="EMBL" id="VVC90280.1"/>
    </source>
</evidence>
<evidence type="ECO:0000256" key="3">
    <source>
        <dbReference type="ARBA" id="ARBA00022516"/>
    </source>
</evidence>
<dbReference type="GO" id="GO:0005506">
    <property type="term" value="F:iron ion binding"/>
    <property type="evidence" value="ECO:0007669"/>
    <property type="project" value="TreeGrafter"/>
</dbReference>
<evidence type="ECO:0000256" key="10">
    <source>
        <dbReference type="ARBA" id="ARBA00023160"/>
    </source>
</evidence>
<dbReference type="InterPro" id="IPR015876">
    <property type="entry name" value="Acyl-CoA_DS"/>
</dbReference>
<dbReference type="PANTHER" id="PTHR11351:SF31">
    <property type="entry name" value="DESATURASE 1, ISOFORM A-RELATED"/>
    <property type="match status" value="1"/>
</dbReference>
<evidence type="ECO:0000256" key="1">
    <source>
        <dbReference type="ARBA" id="ARBA00004141"/>
    </source>
</evidence>
<keyword evidence="3" id="KW-0444">Lipid biosynthesis</keyword>
<dbReference type="GO" id="GO:0006636">
    <property type="term" value="P:unsaturated fatty acid biosynthetic process"/>
    <property type="evidence" value="ECO:0007669"/>
    <property type="project" value="TreeGrafter"/>
</dbReference>
<dbReference type="Proteomes" id="UP000324832">
    <property type="component" value="Unassembled WGS sequence"/>
</dbReference>
<evidence type="ECO:0000256" key="9">
    <source>
        <dbReference type="ARBA" id="ARBA00023136"/>
    </source>
</evidence>
<evidence type="ECO:0000313" key="13">
    <source>
        <dbReference type="Proteomes" id="UP000324832"/>
    </source>
</evidence>
<keyword evidence="13" id="KW-1185">Reference proteome</keyword>
<proteinExistence type="inferred from homology"/>
<keyword evidence="4" id="KW-0812">Transmembrane</keyword>
<evidence type="ECO:0000256" key="8">
    <source>
        <dbReference type="ARBA" id="ARBA00023098"/>
    </source>
</evidence>
<dbReference type="PANTHER" id="PTHR11351">
    <property type="entry name" value="ACYL-COA DESATURASE"/>
    <property type="match status" value="1"/>
</dbReference>
<comment type="similarity">
    <text evidence="2">Belongs to the fatty acid desaturase type 1 family.</text>
</comment>